<evidence type="ECO:0000313" key="4">
    <source>
        <dbReference type="EMBL" id="GFN75441.1"/>
    </source>
</evidence>
<dbReference type="InterPro" id="IPR056496">
    <property type="entry name" value="CS_DNAAF11_C"/>
</dbReference>
<feature type="chain" id="PRO_5043495254" evidence="2">
    <location>
        <begin position="19"/>
        <end position="73"/>
    </location>
</feature>
<feature type="region of interest" description="Disordered" evidence="1">
    <location>
        <begin position="47"/>
        <end position="73"/>
    </location>
</feature>
<accession>A0AAV3Y019</accession>
<evidence type="ECO:0000256" key="1">
    <source>
        <dbReference type="SAM" id="MobiDB-lite"/>
    </source>
</evidence>
<feature type="compositionally biased region" description="Basic and acidic residues" evidence="1">
    <location>
        <begin position="53"/>
        <end position="73"/>
    </location>
</feature>
<feature type="non-terminal residue" evidence="4">
    <location>
        <position position="73"/>
    </location>
</feature>
<protein>
    <submittedName>
        <fullName evidence="4">Leucine-rich repeat-containing protein 6</fullName>
    </submittedName>
</protein>
<keyword evidence="2" id="KW-0732">Signal</keyword>
<dbReference type="EMBL" id="BLXT01000269">
    <property type="protein sequence ID" value="GFN75441.1"/>
    <property type="molecule type" value="Genomic_DNA"/>
</dbReference>
<evidence type="ECO:0000313" key="5">
    <source>
        <dbReference type="Proteomes" id="UP000735302"/>
    </source>
</evidence>
<comment type="caution">
    <text evidence="4">The sequence shown here is derived from an EMBL/GenBank/DDBJ whole genome shotgun (WGS) entry which is preliminary data.</text>
</comment>
<reference evidence="4 5" key="1">
    <citation type="journal article" date="2021" name="Elife">
        <title>Chloroplast acquisition without the gene transfer in kleptoplastic sea slugs, Plakobranchus ocellatus.</title>
        <authorList>
            <person name="Maeda T."/>
            <person name="Takahashi S."/>
            <person name="Yoshida T."/>
            <person name="Shimamura S."/>
            <person name="Takaki Y."/>
            <person name="Nagai Y."/>
            <person name="Toyoda A."/>
            <person name="Suzuki Y."/>
            <person name="Arimoto A."/>
            <person name="Ishii H."/>
            <person name="Satoh N."/>
            <person name="Nishiyama T."/>
            <person name="Hasebe M."/>
            <person name="Maruyama T."/>
            <person name="Minagawa J."/>
            <person name="Obokata J."/>
            <person name="Shigenobu S."/>
        </authorList>
    </citation>
    <scope>NUCLEOTIDE SEQUENCE [LARGE SCALE GENOMIC DNA]</scope>
</reference>
<feature type="signal peptide" evidence="2">
    <location>
        <begin position="1"/>
        <end position="18"/>
    </location>
</feature>
<name>A0AAV3Y019_9GAST</name>
<feature type="domain" description="Dynein axonemal assembly factor 11-like CS" evidence="3">
    <location>
        <begin position="11"/>
        <end position="43"/>
    </location>
</feature>
<keyword evidence="5" id="KW-1185">Reference proteome</keyword>
<dbReference type="Pfam" id="PF23602">
    <property type="entry name" value="CS_DNAAF11_C"/>
    <property type="match status" value="1"/>
</dbReference>
<proteinExistence type="predicted"/>
<gene>
    <name evidence="4" type="ORF">PoB_000194700</name>
</gene>
<dbReference type="Proteomes" id="UP000735302">
    <property type="component" value="Unassembled WGS sequence"/>
</dbReference>
<organism evidence="4 5">
    <name type="scientific">Plakobranchus ocellatus</name>
    <dbReference type="NCBI Taxonomy" id="259542"/>
    <lineage>
        <taxon>Eukaryota</taxon>
        <taxon>Metazoa</taxon>
        <taxon>Spiralia</taxon>
        <taxon>Lophotrochozoa</taxon>
        <taxon>Mollusca</taxon>
        <taxon>Gastropoda</taxon>
        <taxon>Heterobranchia</taxon>
        <taxon>Euthyneura</taxon>
        <taxon>Panpulmonata</taxon>
        <taxon>Sacoglossa</taxon>
        <taxon>Placobranchoidea</taxon>
        <taxon>Plakobranchidae</taxon>
        <taxon>Plakobranchus</taxon>
    </lineage>
</organism>
<dbReference type="AlphaFoldDB" id="A0AAV3Y019"/>
<evidence type="ECO:0000259" key="3">
    <source>
        <dbReference type="Pfam" id="PF23602"/>
    </source>
</evidence>
<evidence type="ECO:0000256" key="2">
    <source>
        <dbReference type="SAM" id="SignalP"/>
    </source>
</evidence>
<sequence>MFRTSCYLLLQILQLALPEEVSVVNSKAQRSQVTGHLMITMPKIKPVLRPKQSKTETKTVQSAEKKERQVPGQ</sequence>